<dbReference type="Gene3D" id="3.40.50.300">
    <property type="entry name" value="P-loop containing nucleotide triphosphate hydrolases"/>
    <property type="match status" value="1"/>
</dbReference>
<protein>
    <submittedName>
        <fullName evidence="2">ATP-binding protein</fullName>
    </submittedName>
</protein>
<organism evidence="2 3">
    <name type="scientific">Candidatus Thiodiazotropha taylori</name>
    <dbReference type="NCBI Taxonomy" id="2792791"/>
    <lineage>
        <taxon>Bacteria</taxon>
        <taxon>Pseudomonadati</taxon>
        <taxon>Pseudomonadota</taxon>
        <taxon>Gammaproteobacteria</taxon>
        <taxon>Chromatiales</taxon>
        <taxon>Sedimenticolaceae</taxon>
        <taxon>Candidatus Thiodiazotropha</taxon>
    </lineage>
</organism>
<feature type="domain" description="ORC1/DEAH AAA+ ATPase" evidence="1">
    <location>
        <begin position="43"/>
        <end position="170"/>
    </location>
</feature>
<gene>
    <name evidence="2" type="ORF">JAY77_15695</name>
</gene>
<evidence type="ECO:0000313" key="2">
    <source>
        <dbReference type="EMBL" id="MCG7979572.1"/>
    </source>
</evidence>
<dbReference type="Proteomes" id="UP000886674">
    <property type="component" value="Unassembled WGS sequence"/>
</dbReference>
<evidence type="ECO:0000313" key="3">
    <source>
        <dbReference type="Proteomes" id="UP000886674"/>
    </source>
</evidence>
<keyword evidence="2" id="KW-0547">Nucleotide-binding</keyword>
<dbReference type="GO" id="GO:0016887">
    <property type="term" value="F:ATP hydrolysis activity"/>
    <property type="evidence" value="ECO:0007669"/>
    <property type="project" value="InterPro"/>
</dbReference>
<sequence>MHAKDYYGHPIFYPVEFRLITPAIKELQNVLTRLVWTGATGASLLGFTRAGKTTAIELISDKIKSRSGNKIPVLRYSAHQRDQHTIRSLYVNLLTHLDLPYRTREKTEILIDKLLMFIAETAKKHQVKQVIMAVDEAQRLAIPQIDVFAELDDRLRKEYSVSLMCLFIGNQEQMGRLLDAVHEGRNEHIEGRFFRQLFRFGGLRSKADVSYCLKQYDQLRYPYDGPTYTEYFIPSDYGNGFRLTTLAGSIWSGFRRYHKTLGAKEWAMEYFVRTVNLLLTDYLTKYGAANYSDDMISECINVSGLIPELELRE</sequence>
<dbReference type="GO" id="GO:0005524">
    <property type="term" value="F:ATP binding"/>
    <property type="evidence" value="ECO:0007669"/>
    <property type="project" value="UniProtKB-KW"/>
</dbReference>
<keyword evidence="2" id="KW-0067">ATP-binding</keyword>
<dbReference type="Pfam" id="PF13401">
    <property type="entry name" value="AAA_22"/>
    <property type="match status" value="1"/>
</dbReference>
<comment type="caution">
    <text evidence="2">The sequence shown here is derived from an EMBL/GenBank/DDBJ whole genome shotgun (WGS) entry which is preliminary data.</text>
</comment>
<proteinExistence type="predicted"/>
<dbReference type="SUPFAM" id="SSF52540">
    <property type="entry name" value="P-loop containing nucleoside triphosphate hydrolases"/>
    <property type="match status" value="1"/>
</dbReference>
<dbReference type="InterPro" id="IPR049945">
    <property type="entry name" value="AAA_22"/>
</dbReference>
<reference evidence="2" key="1">
    <citation type="journal article" date="2021" name="Proc. Natl. Acad. Sci. U.S.A.">
        <title>Global biogeography of chemosynthetic symbionts reveals both localized and globally distributed symbiont groups. .</title>
        <authorList>
            <person name="Osvatic J.T."/>
            <person name="Wilkins L.G.E."/>
            <person name="Leibrecht L."/>
            <person name="Leray M."/>
            <person name="Zauner S."/>
            <person name="Polzin J."/>
            <person name="Camacho Y."/>
            <person name="Gros O."/>
            <person name="van Gils J.A."/>
            <person name="Eisen J.A."/>
            <person name="Petersen J.M."/>
            <person name="Yuen B."/>
        </authorList>
    </citation>
    <scope>NUCLEOTIDE SEQUENCE</scope>
    <source>
        <strain evidence="2">MAGclacostrist055</strain>
    </source>
</reference>
<accession>A0A9E4TU85</accession>
<dbReference type="InterPro" id="IPR027417">
    <property type="entry name" value="P-loop_NTPase"/>
</dbReference>
<name>A0A9E4TU85_9GAMM</name>
<dbReference type="EMBL" id="JAEPCR010000077">
    <property type="protein sequence ID" value="MCG7979572.1"/>
    <property type="molecule type" value="Genomic_DNA"/>
</dbReference>
<evidence type="ECO:0000259" key="1">
    <source>
        <dbReference type="Pfam" id="PF13401"/>
    </source>
</evidence>
<dbReference type="AlphaFoldDB" id="A0A9E4TU85"/>